<protein>
    <submittedName>
        <fullName evidence="1">Putative non-specific serine/threonine protein kinase</fullName>
        <ecNumber evidence="1">2.7.11.1</ecNumber>
    </submittedName>
</protein>
<name>A0A2P6P9M0_ROSCH</name>
<proteinExistence type="predicted"/>
<dbReference type="AlphaFoldDB" id="A0A2P6P9M0"/>
<gene>
    <name evidence="1" type="ORF">RchiOBHm_Chr7g0208181</name>
</gene>
<keyword evidence="2" id="KW-1185">Reference proteome</keyword>
<keyword evidence="1" id="KW-0723">Serine/threonine-protein kinase</keyword>
<sequence length="59" mass="6653">MPQDFPSDQEADDAESEFTRVDLTGRYGRYIEVLGKGALKEVYPFCSVLCQSFIDGLMN</sequence>
<reference evidence="1 2" key="1">
    <citation type="journal article" date="2018" name="Nat. Genet.">
        <title>The Rosa genome provides new insights in the design of modern roses.</title>
        <authorList>
            <person name="Bendahmane M."/>
        </authorList>
    </citation>
    <scope>NUCLEOTIDE SEQUENCE [LARGE SCALE GENOMIC DNA]</scope>
    <source>
        <strain evidence="2">cv. Old Blush</strain>
    </source>
</reference>
<dbReference type="GO" id="GO:0004674">
    <property type="term" value="F:protein serine/threonine kinase activity"/>
    <property type="evidence" value="ECO:0007669"/>
    <property type="project" value="UniProtKB-KW"/>
</dbReference>
<dbReference type="EMBL" id="PDCK01000045">
    <property type="protein sequence ID" value="PRQ18630.1"/>
    <property type="molecule type" value="Genomic_DNA"/>
</dbReference>
<dbReference type="EC" id="2.7.11.1" evidence="1"/>
<organism evidence="1 2">
    <name type="scientific">Rosa chinensis</name>
    <name type="common">China rose</name>
    <dbReference type="NCBI Taxonomy" id="74649"/>
    <lineage>
        <taxon>Eukaryota</taxon>
        <taxon>Viridiplantae</taxon>
        <taxon>Streptophyta</taxon>
        <taxon>Embryophyta</taxon>
        <taxon>Tracheophyta</taxon>
        <taxon>Spermatophyta</taxon>
        <taxon>Magnoliopsida</taxon>
        <taxon>eudicotyledons</taxon>
        <taxon>Gunneridae</taxon>
        <taxon>Pentapetalae</taxon>
        <taxon>rosids</taxon>
        <taxon>fabids</taxon>
        <taxon>Rosales</taxon>
        <taxon>Rosaceae</taxon>
        <taxon>Rosoideae</taxon>
        <taxon>Rosoideae incertae sedis</taxon>
        <taxon>Rosa</taxon>
    </lineage>
</organism>
<dbReference type="Proteomes" id="UP000238479">
    <property type="component" value="Chromosome 7"/>
</dbReference>
<evidence type="ECO:0000313" key="2">
    <source>
        <dbReference type="Proteomes" id="UP000238479"/>
    </source>
</evidence>
<accession>A0A2P6P9M0</accession>
<evidence type="ECO:0000313" key="1">
    <source>
        <dbReference type="EMBL" id="PRQ18630.1"/>
    </source>
</evidence>
<dbReference type="Gramene" id="PRQ18630">
    <property type="protein sequence ID" value="PRQ18630"/>
    <property type="gene ID" value="RchiOBHm_Chr7g0208181"/>
</dbReference>
<keyword evidence="1" id="KW-0808">Transferase</keyword>
<comment type="caution">
    <text evidence="1">The sequence shown here is derived from an EMBL/GenBank/DDBJ whole genome shotgun (WGS) entry which is preliminary data.</text>
</comment>
<dbReference type="OMA" id="NVFTCIM"/>
<keyword evidence="1" id="KW-0418">Kinase</keyword>
<dbReference type="STRING" id="74649.A0A2P6P9M0"/>